<comment type="caution">
    <text evidence="4">The sequence shown here is derived from an EMBL/GenBank/DDBJ whole genome shotgun (WGS) entry which is preliminary data.</text>
</comment>
<dbReference type="RefSeq" id="WP_167949808.1">
    <property type="nucleotide sequence ID" value="NZ_BAAAPQ010000026.1"/>
</dbReference>
<sequence>MTTDDAVNTLLDARRLQGLLTDRSDRVIARYSSLDAEGSSYITHLADISGESPRRITRGHQSIGPAALSDSGTILFAAKRTGTDGKDSESPSLWALPRTGEARKLADHEGGFSRIELEAETLVVQVPVHTWAENEDEHQTLSRERREAKVSGILHSGFPIRRWDHDLGPGRETLAVADLRTIPDDFDEELVPNSSSSGEGSPTAEPAALNFRHLWLPPGRLVDWAVDEAAHFVLVQVEKPIPGQLEASEIWQIDLHGHIAARRLIDAAADHAYGIDAISPDGTRALLTREQFWTSTQNLSATLEVLDLESGSLSPVWPDADHWFDPIWADDSTIVAAADDHGRGSVFIGDVNDDQPRRLVGGAGQKYAFSGLQLQGLSVVATASAIDVAPLPIAIDLVSGQISELANPATVIDEYGPLAEVAAEGDDGTAVRAWLALPDGEGPFPLVVFAHGGPWGSWNSWTYRWNPGPFTAAGYAVLLPDPAISTGYGQSMIDRGQQELGGAPFTDILALADAAVARPDIDAEATALAGGSYGGYMANWVAGHTSERFNCIVTHASLWNTTSMGRTTDNASWDVAMRKQSGTYSPHLFADRIEVPMLVIHGDKDYRVPIGQGQELWYDLLSRSKTPLDENGLTQHRFLYFPDEGHWVAGRGNAEVWYRTVLAFLDKHVLGIDAERARTLG</sequence>
<accession>A0A846S2Q6</accession>
<dbReference type="GO" id="GO:0004177">
    <property type="term" value="F:aminopeptidase activity"/>
    <property type="evidence" value="ECO:0007669"/>
    <property type="project" value="UniProtKB-KW"/>
</dbReference>
<keyword evidence="4" id="KW-0645">Protease</keyword>
<dbReference type="InterPro" id="IPR011042">
    <property type="entry name" value="6-blade_b-propeller_TolB-like"/>
</dbReference>
<reference evidence="4 5" key="1">
    <citation type="submission" date="2020-03" db="EMBL/GenBank/DDBJ databases">
        <title>Sequencing the genomes of 1000 actinobacteria strains.</title>
        <authorList>
            <person name="Klenk H.-P."/>
        </authorList>
    </citation>
    <scope>NUCLEOTIDE SEQUENCE [LARGE SCALE GENOMIC DNA]</scope>
    <source>
        <strain evidence="4 5">DSM 18964</strain>
    </source>
</reference>
<name>A0A846S2Q6_9MICO</name>
<protein>
    <submittedName>
        <fullName evidence="4">Dipeptidyl aminopeptidase/acylaminoacyl peptidase</fullName>
    </submittedName>
</protein>
<keyword evidence="4" id="KW-0031">Aminopeptidase</keyword>
<organism evidence="4 5">
    <name type="scientific">Brevibacterium marinum</name>
    <dbReference type="NCBI Taxonomy" id="418643"/>
    <lineage>
        <taxon>Bacteria</taxon>
        <taxon>Bacillati</taxon>
        <taxon>Actinomycetota</taxon>
        <taxon>Actinomycetes</taxon>
        <taxon>Micrococcales</taxon>
        <taxon>Brevibacteriaceae</taxon>
        <taxon>Brevibacterium</taxon>
    </lineage>
</organism>
<dbReference type="Gene3D" id="3.40.50.1820">
    <property type="entry name" value="alpha/beta hydrolase"/>
    <property type="match status" value="1"/>
</dbReference>
<evidence type="ECO:0000313" key="4">
    <source>
        <dbReference type="EMBL" id="NJC55842.1"/>
    </source>
</evidence>
<evidence type="ECO:0000259" key="3">
    <source>
        <dbReference type="Pfam" id="PF00326"/>
    </source>
</evidence>
<proteinExistence type="predicted"/>
<keyword evidence="1" id="KW-0732">Signal</keyword>
<dbReference type="SUPFAM" id="SSF53474">
    <property type="entry name" value="alpha/beta-Hydrolases"/>
    <property type="match status" value="1"/>
</dbReference>
<dbReference type="Gene3D" id="2.120.10.30">
    <property type="entry name" value="TolB, C-terminal domain"/>
    <property type="match status" value="1"/>
</dbReference>
<dbReference type="InterPro" id="IPR001375">
    <property type="entry name" value="Peptidase_S9_cat"/>
</dbReference>
<dbReference type="PANTHER" id="PTHR42776:SF13">
    <property type="entry name" value="DIPEPTIDYL-PEPTIDASE 5"/>
    <property type="match status" value="1"/>
</dbReference>
<evidence type="ECO:0000256" key="1">
    <source>
        <dbReference type="ARBA" id="ARBA00022729"/>
    </source>
</evidence>
<evidence type="ECO:0000313" key="5">
    <source>
        <dbReference type="Proteomes" id="UP000576792"/>
    </source>
</evidence>
<keyword evidence="2" id="KW-0378">Hydrolase</keyword>
<dbReference type="SUPFAM" id="SSF69304">
    <property type="entry name" value="Tricorn protease N-terminal domain"/>
    <property type="match status" value="1"/>
</dbReference>
<dbReference type="Proteomes" id="UP000576792">
    <property type="component" value="Unassembled WGS sequence"/>
</dbReference>
<keyword evidence="5" id="KW-1185">Reference proteome</keyword>
<gene>
    <name evidence="4" type="ORF">BKA07_000877</name>
</gene>
<dbReference type="GO" id="GO:0006508">
    <property type="term" value="P:proteolysis"/>
    <property type="evidence" value="ECO:0007669"/>
    <property type="project" value="InterPro"/>
</dbReference>
<dbReference type="EMBL" id="JAATJN010000001">
    <property type="protein sequence ID" value="NJC55842.1"/>
    <property type="molecule type" value="Genomic_DNA"/>
</dbReference>
<evidence type="ECO:0000256" key="2">
    <source>
        <dbReference type="ARBA" id="ARBA00022801"/>
    </source>
</evidence>
<dbReference type="InterPro" id="IPR029058">
    <property type="entry name" value="AB_hydrolase_fold"/>
</dbReference>
<dbReference type="GO" id="GO:0004252">
    <property type="term" value="F:serine-type endopeptidase activity"/>
    <property type="evidence" value="ECO:0007669"/>
    <property type="project" value="TreeGrafter"/>
</dbReference>
<feature type="domain" description="Peptidase S9 prolyl oligopeptidase catalytic" evidence="3">
    <location>
        <begin position="461"/>
        <end position="669"/>
    </location>
</feature>
<dbReference type="AlphaFoldDB" id="A0A846S2Q6"/>
<dbReference type="Pfam" id="PF00326">
    <property type="entry name" value="Peptidase_S9"/>
    <property type="match status" value="1"/>
</dbReference>
<dbReference type="PANTHER" id="PTHR42776">
    <property type="entry name" value="SERINE PEPTIDASE S9 FAMILY MEMBER"/>
    <property type="match status" value="1"/>
</dbReference>